<evidence type="ECO:0000313" key="1">
    <source>
        <dbReference type="EMBL" id="MPM49816.1"/>
    </source>
</evidence>
<dbReference type="EMBL" id="VSSQ01012685">
    <property type="protein sequence ID" value="MPM49816.1"/>
    <property type="molecule type" value="Genomic_DNA"/>
</dbReference>
<gene>
    <name evidence="1" type="ORF">SDC9_96548</name>
</gene>
<sequence>MIMADKGDDMQKGLKALIVLIILIILTGCAEVSTEVETPAADLTTQATTQDH</sequence>
<proteinExistence type="predicted"/>
<reference evidence="1" key="1">
    <citation type="submission" date="2019-08" db="EMBL/GenBank/DDBJ databases">
        <authorList>
            <person name="Kucharzyk K."/>
            <person name="Murdoch R.W."/>
            <person name="Higgins S."/>
            <person name="Loffler F."/>
        </authorList>
    </citation>
    <scope>NUCLEOTIDE SEQUENCE</scope>
</reference>
<dbReference type="PROSITE" id="PS51257">
    <property type="entry name" value="PROKAR_LIPOPROTEIN"/>
    <property type="match status" value="1"/>
</dbReference>
<protein>
    <submittedName>
        <fullName evidence="1">Uncharacterized protein</fullName>
    </submittedName>
</protein>
<accession>A0A645AA84</accession>
<comment type="caution">
    <text evidence="1">The sequence shown here is derived from an EMBL/GenBank/DDBJ whole genome shotgun (WGS) entry which is preliminary data.</text>
</comment>
<organism evidence="1">
    <name type="scientific">bioreactor metagenome</name>
    <dbReference type="NCBI Taxonomy" id="1076179"/>
    <lineage>
        <taxon>unclassified sequences</taxon>
        <taxon>metagenomes</taxon>
        <taxon>ecological metagenomes</taxon>
    </lineage>
</organism>
<name>A0A645AA84_9ZZZZ</name>
<dbReference type="AlphaFoldDB" id="A0A645AA84"/>